<reference evidence="5" key="1">
    <citation type="submission" date="2025-08" db="UniProtKB">
        <authorList>
            <consortium name="RefSeq"/>
        </authorList>
    </citation>
    <scope>IDENTIFICATION</scope>
</reference>
<keyword evidence="4" id="KW-1185">Reference proteome</keyword>
<dbReference type="Proteomes" id="UP001652628">
    <property type="component" value="Chromosome 2"/>
</dbReference>
<dbReference type="InterPro" id="IPR001878">
    <property type="entry name" value="Znf_CCHC"/>
</dbReference>
<evidence type="ECO:0000256" key="1">
    <source>
        <dbReference type="PROSITE-ProRule" id="PRU00047"/>
    </source>
</evidence>
<keyword evidence="1" id="KW-0863">Zinc-finger</keyword>
<dbReference type="SUPFAM" id="SSF57756">
    <property type="entry name" value="Retrovirus zinc finger-like domains"/>
    <property type="match status" value="1"/>
</dbReference>
<keyword evidence="1" id="KW-0862">Zinc</keyword>
<feature type="domain" description="CCHC-type" evidence="3">
    <location>
        <begin position="38"/>
        <end position="53"/>
    </location>
</feature>
<dbReference type="Gene3D" id="4.10.60.10">
    <property type="entry name" value="Zinc finger, CCHC-type"/>
    <property type="match status" value="1"/>
</dbReference>
<name>A0ABM4TY19_DROSZ</name>
<dbReference type="PROSITE" id="PS50158">
    <property type="entry name" value="ZF_CCHC"/>
    <property type="match status" value="1"/>
</dbReference>
<dbReference type="SMART" id="SM00343">
    <property type="entry name" value="ZnF_C2HC"/>
    <property type="match status" value="1"/>
</dbReference>
<dbReference type="Pfam" id="PF00098">
    <property type="entry name" value="zf-CCHC"/>
    <property type="match status" value="1"/>
</dbReference>
<feature type="region of interest" description="Disordered" evidence="2">
    <location>
        <begin position="58"/>
        <end position="89"/>
    </location>
</feature>
<evidence type="ECO:0000313" key="4">
    <source>
        <dbReference type="Proteomes" id="UP001652628"/>
    </source>
</evidence>
<accession>A0ABM4TY19</accession>
<dbReference type="InterPro" id="IPR036875">
    <property type="entry name" value="Znf_CCHC_sf"/>
</dbReference>
<proteinExistence type="predicted"/>
<gene>
    <name evidence="5" type="primary">LOC139354522</name>
</gene>
<evidence type="ECO:0000313" key="5">
    <source>
        <dbReference type="RefSeq" id="XP_070854864.1"/>
    </source>
</evidence>
<protein>
    <recommendedName>
        <fullName evidence="3">CCHC-type domain-containing protein</fullName>
    </recommendedName>
</protein>
<feature type="compositionally biased region" description="Polar residues" evidence="2">
    <location>
        <begin position="60"/>
        <end position="87"/>
    </location>
</feature>
<evidence type="ECO:0000256" key="2">
    <source>
        <dbReference type="SAM" id="MobiDB-lite"/>
    </source>
</evidence>
<evidence type="ECO:0000259" key="3">
    <source>
        <dbReference type="PROSITE" id="PS50158"/>
    </source>
</evidence>
<keyword evidence="1" id="KW-0479">Metal-binding</keyword>
<dbReference type="GeneID" id="139354522"/>
<dbReference type="RefSeq" id="XP_070854864.1">
    <property type="nucleotide sequence ID" value="XM_070998763.1"/>
</dbReference>
<organism evidence="4 5">
    <name type="scientific">Drosophila suzukii</name>
    <name type="common">Spotted-wing drosophila fruit fly</name>
    <dbReference type="NCBI Taxonomy" id="28584"/>
    <lineage>
        <taxon>Eukaryota</taxon>
        <taxon>Metazoa</taxon>
        <taxon>Ecdysozoa</taxon>
        <taxon>Arthropoda</taxon>
        <taxon>Hexapoda</taxon>
        <taxon>Insecta</taxon>
        <taxon>Pterygota</taxon>
        <taxon>Neoptera</taxon>
        <taxon>Endopterygota</taxon>
        <taxon>Diptera</taxon>
        <taxon>Brachycera</taxon>
        <taxon>Muscomorpha</taxon>
        <taxon>Ephydroidea</taxon>
        <taxon>Drosophilidae</taxon>
        <taxon>Drosophila</taxon>
        <taxon>Sophophora</taxon>
    </lineage>
</organism>
<sequence>MNFYGIPIMKSPLTQLSVAAIIAEQFSSAECRAKKMACYYCGKIGHFSKYCKQQKKRVDNNNYNSSNRRVDNNNISNKRVDNNNYKSKQIDVDRKQAAGAVINWIESE</sequence>